<dbReference type="SMART" id="SM00147">
    <property type="entry name" value="RasGEF"/>
    <property type="match status" value="1"/>
</dbReference>
<dbReference type="InterPro" id="IPR001895">
    <property type="entry name" value="RASGEF_cat_dom"/>
</dbReference>
<reference evidence="7" key="1">
    <citation type="journal article" date="2005" name="Nature">
        <title>Sequencing of Aspergillus nidulans and comparative analysis with A. fumigatus and A. oryzae.</title>
        <authorList>
            <person name="Galagan J.E."/>
            <person name="Calvo S.E."/>
            <person name="Cuomo C."/>
            <person name="Ma L.J."/>
            <person name="Wortman J.R."/>
            <person name="Batzoglou S."/>
            <person name="Lee S.I."/>
            <person name="Basturkmen M."/>
            <person name="Spevak C.C."/>
            <person name="Clutterbuck J."/>
            <person name="Kapitonov V."/>
            <person name="Jurka J."/>
            <person name="Scazzocchio C."/>
            <person name="Farman M."/>
            <person name="Butler J."/>
            <person name="Purcell S."/>
            <person name="Harris S."/>
            <person name="Braus G.H."/>
            <person name="Draht O."/>
            <person name="Busch S."/>
            <person name="D'Enfert C."/>
            <person name="Bouchier C."/>
            <person name="Goldman G.H."/>
            <person name="Bell-Pedersen D."/>
            <person name="Griffiths-Jones S."/>
            <person name="Doonan J.H."/>
            <person name="Yu J."/>
            <person name="Vienken K."/>
            <person name="Pain A."/>
            <person name="Freitag M."/>
            <person name="Selker E.U."/>
            <person name="Archer D.B."/>
            <person name="Penalva M.A."/>
            <person name="Oakley B.R."/>
            <person name="Momany M."/>
            <person name="Tanaka T."/>
            <person name="Kumagai T."/>
            <person name="Asai K."/>
            <person name="Machida M."/>
            <person name="Nierman W.C."/>
            <person name="Denning D.W."/>
            <person name="Caddick M."/>
            <person name="Hynes M."/>
            <person name="Paoletti M."/>
            <person name="Fischer R."/>
            <person name="Miller B."/>
            <person name="Dyer P."/>
            <person name="Sachs M.S."/>
            <person name="Osmani S.A."/>
            <person name="Birren B.W."/>
        </authorList>
    </citation>
    <scope>NUCLEOTIDE SEQUENCE [LARGE SCALE GENOMIC DNA]</scope>
    <source>
        <strain evidence="7">FGSC A4 / ATCC 38163 / CBS 112.46 / NRRL 194 / M139</strain>
    </source>
</reference>
<dbReference type="SMART" id="SM00229">
    <property type="entry name" value="RasGEFN"/>
    <property type="match status" value="1"/>
</dbReference>
<dbReference type="Gene3D" id="1.20.870.10">
    <property type="entry name" value="Son of sevenless (SoS) protein Chain: S domain 1"/>
    <property type="match status" value="1"/>
</dbReference>
<organism evidence="6 7">
    <name type="scientific">Emericella nidulans (strain FGSC A4 / ATCC 38163 / CBS 112.46 / NRRL 194 / M139)</name>
    <name type="common">Aspergillus nidulans</name>
    <dbReference type="NCBI Taxonomy" id="227321"/>
    <lineage>
        <taxon>Eukaryota</taxon>
        <taxon>Fungi</taxon>
        <taxon>Dikarya</taxon>
        <taxon>Ascomycota</taxon>
        <taxon>Pezizomycotina</taxon>
        <taxon>Eurotiomycetes</taxon>
        <taxon>Eurotiomycetidae</taxon>
        <taxon>Eurotiales</taxon>
        <taxon>Aspergillaceae</taxon>
        <taxon>Aspergillus</taxon>
        <taxon>Aspergillus subgen. Nidulantes</taxon>
    </lineage>
</organism>
<proteinExistence type="predicted"/>
<dbReference type="EMBL" id="BN001306">
    <property type="protein sequence ID" value="CBF83288.1"/>
    <property type="molecule type" value="Genomic_DNA"/>
</dbReference>
<dbReference type="Pfam" id="PF00618">
    <property type="entry name" value="RasGEF_N"/>
    <property type="match status" value="1"/>
</dbReference>
<dbReference type="OMA" id="PAMTPEG"/>
<evidence type="ECO:0000313" key="6">
    <source>
        <dbReference type="EMBL" id="CBF83288.1"/>
    </source>
</evidence>
<dbReference type="CDD" id="cd00155">
    <property type="entry name" value="RasGEF"/>
    <property type="match status" value="1"/>
</dbReference>
<sequence length="468" mass="53447">MDDPEQDKIADSNLVEHPAGLIYDDNESVRAGSLAALVEHLTHPNKLDASFNRIFLTTYTYFTSGTELVQLLIRRYDCAPPVNLNPMKAAEWSSQAKPLIQVRVLDTLNQWLENFWTWNEPKGPETHENLLNLQSFVRALASSTQQQKLHEMTHCRLVGLEPEGMRRPRSQPSSIATSSSSSTAPKPILPRKMKPNKLQFLKIDAREIARQLTLMESCIFGKVQPNELMHKNWQRRESQDVAPNVRALIQFFNQLSGWVGALVLAESDLKPRTQVIGHFINVANACHDLQNYSAVVSILSGLQSAPVYRLGRTWAMVTQRDCDKLEPLQAMMSSEQNHQTYRNILRRAIPPCIPFLGIFLKDLVFIEDGNPELTPDERLINFSRYSMMASTIDTVQHFQEAMYCLQPVPELQEYLATELQRAVNSERLWDRSCELEPRGRWDRKRERDTYTATGGMTTAMVVACMVFD</sequence>
<dbReference type="GO" id="GO:0007265">
    <property type="term" value="P:Ras protein signal transduction"/>
    <property type="evidence" value="ECO:0000318"/>
    <property type="project" value="GO_Central"/>
</dbReference>
<feature type="region of interest" description="Disordered" evidence="3">
    <location>
        <begin position="162"/>
        <end position="191"/>
    </location>
</feature>
<reference evidence="7" key="2">
    <citation type="journal article" date="2009" name="Fungal Genet. Biol.">
        <title>The 2008 update of the Aspergillus nidulans genome annotation: a community effort.</title>
        <authorList>
            <person name="Wortman J.R."/>
            <person name="Gilsenan J.M."/>
            <person name="Joardar V."/>
            <person name="Deegan J."/>
            <person name="Clutterbuck J."/>
            <person name="Andersen M.R."/>
            <person name="Archer D."/>
            <person name="Bencina M."/>
            <person name="Braus G."/>
            <person name="Coutinho P."/>
            <person name="von Dohren H."/>
            <person name="Doonan J."/>
            <person name="Driessen A.J."/>
            <person name="Durek P."/>
            <person name="Espeso E."/>
            <person name="Fekete E."/>
            <person name="Flipphi M."/>
            <person name="Estrada C.G."/>
            <person name="Geysens S."/>
            <person name="Goldman G."/>
            <person name="de Groot P.W."/>
            <person name="Hansen K."/>
            <person name="Harris S.D."/>
            <person name="Heinekamp T."/>
            <person name="Helmstaedt K."/>
            <person name="Henrissat B."/>
            <person name="Hofmann G."/>
            <person name="Homan T."/>
            <person name="Horio T."/>
            <person name="Horiuchi H."/>
            <person name="James S."/>
            <person name="Jones M."/>
            <person name="Karaffa L."/>
            <person name="Karanyi Z."/>
            <person name="Kato M."/>
            <person name="Keller N."/>
            <person name="Kelly D.E."/>
            <person name="Kiel J.A."/>
            <person name="Kim J.M."/>
            <person name="van der Klei I.J."/>
            <person name="Klis F.M."/>
            <person name="Kovalchuk A."/>
            <person name="Krasevec N."/>
            <person name="Kubicek C.P."/>
            <person name="Liu B."/>
            <person name="Maccabe A."/>
            <person name="Meyer V."/>
            <person name="Mirabito P."/>
            <person name="Miskei M."/>
            <person name="Mos M."/>
            <person name="Mullins J."/>
            <person name="Nelson D.R."/>
            <person name="Nielsen J."/>
            <person name="Oakley B.R."/>
            <person name="Osmani S.A."/>
            <person name="Pakula T."/>
            <person name="Paszewski A."/>
            <person name="Paulsen I."/>
            <person name="Pilsyk S."/>
            <person name="Pocsi I."/>
            <person name="Punt P.J."/>
            <person name="Ram A.F."/>
            <person name="Ren Q."/>
            <person name="Robellet X."/>
            <person name="Robson G."/>
            <person name="Seiboth B."/>
            <person name="van Solingen P."/>
            <person name="Specht T."/>
            <person name="Sun J."/>
            <person name="Taheri-Talesh N."/>
            <person name="Takeshita N."/>
            <person name="Ussery D."/>
            <person name="vanKuyk P.A."/>
            <person name="Visser H."/>
            <person name="van de Vondervoort P.J."/>
            <person name="de Vries R.P."/>
            <person name="Walton J."/>
            <person name="Xiang X."/>
            <person name="Xiong Y."/>
            <person name="Zeng A.P."/>
            <person name="Brandt B.W."/>
            <person name="Cornell M.J."/>
            <person name="van den Hondel C.A."/>
            <person name="Visser J."/>
            <person name="Oliver S.G."/>
            <person name="Turner G."/>
        </authorList>
    </citation>
    <scope>GENOME REANNOTATION</scope>
    <source>
        <strain evidence="7">FGSC A4 / ATCC 38163 / CBS 112.46 / NRRL 194 / M139</strain>
    </source>
</reference>
<dbReference type="InterPro" id="IPR036964">
    <property type="entry name" value="RASGEF_cat_dom_sf"/>
</dbReference>
<dbReference type="eggNOG" id="KOG3417">
    <property type="taxonomic scope" value="Eukaryota"/>
</dbReference>
<dbReference type="PANTHER" id="PTHR23113:SF368">
    <property type="entry name" value="CELL DIVISION CONTROL PROTEIN 25"/>
    <property type="match status" value="1"/>
</dbReference>
<dbReference type="Gene3D" id="1.10.840.10">
    <property type="entry name" value="Ras guanine-nucleotide exchange factors catalytic domain"/>
    <property type="match status" value="1"/>
</dbReference>
<name>Q5B8H1_EMENI</name>
<evidence type="ECO:0000256" key="1">
    <source>
        <dbReference type="ARBA" id="ARBA00022658"/>
    </source>
</evidence>
<dbReference type="HOGENOM" id="CLU_002632_2_1_1"/>
<dbReference type="GO" id="GO:0005085">
    <property type="term" value="F:guanyl-nucleotide exchange factor activity"/>
    <property type="evidence" value="ECO:0000318"/>
    <property type="project" value="GO_Central"/>
</dbReference>
<dbReference type="InterPro" id="IPR023578">
    <property type="entry name" value="Ras_GEF_dom_sf"/>
</dbReference>
<dbReference type="PANTHER" id="PTHR23113">
    <property type="entry name" value="GUANINE NUCLEOTIDE EXCHANGE FACTOR"/>
    <property type="match status" value="1"/>
</dbReference>
<dbReference type="SUPFAM" id="SSF48366">
    <property type="entry name" value="Ras GEF"/>
    <property type="match status" value="1"/>
</dbReference>
<dbReference type="Pfam" id="PF00617">
    <property type="entry name" value="RasGEF"/>
    <property type="match status" value="1"/>
</dbReference>
<evidence type="ECO:0000259" key="4">
    <source>
        <dbReference type="PROSITE" id="PS50009"/>
    </source>
</evidence>
<keyword evidence="1 2" id="KW-0344">Guanine-nucleotide releasing factor</keyword>
<dbReference type="InParanoid" id="Q5B8H1"/>
<evidence type="ECO:0008006" key="8">
    <source>
        <dbReference type="Google" id="ProtNLM"/>
    </source>
</evidence>
<feature type="domain" description="N-terminal Ras-GEF" evidence="5">
    <location>
        <begin position="25"/>
        <end position="157"/>
    </location>
</feature>
<dbReference type="GeneID" id="2874119"/>
<dbReference type="InterPro" id="IPR000651">
    <property type="entry name" value="Ras-like_Gua-exchang_fac_N"/>
</dbReference>
<dbReference type="RefSeq" id="XP_660763.1">
    <property type="nucleotide sequence ID" value="XM_655671.1"/>
</dbReference>
<dbReference type="Proteomes" id="UP000000560">
    <property type="component" value="Chromosome VI"/>
</dbReference>
<dbReference type="STRING" id="227321.Q5B8H1"/>
<dbReference type="GO" id="GO:0005886">
    <property type="term" value="C:plasma membrane"/>
    <property type="evidence" value="ECO:0000318"/>
    <property type="project" value="GO_Central"/>
</dbReference>
<dbReference type="InterPro" id="IPR008937">
    <property type="entry name" value="Ras-like_GEF"/>
</dbReference>
<evidence type="ECO:0000256" key="3">
    <source>
        <dbReference type="SAM" id="MobiDB-lite"/>
    </source>
</evidence>
<gene>
    <name evidence="6" type="ORF">ANIA_03159</name>
</gene>
<dbReference type="VEuPathDB" id="FungiDB:AN3159"/>
<evidence type="ECO:0000313" key="7">
    <source>
        <dbReference type="Proteomes" id="UP000000560"/>
    </source>
</evidence>
<accession>C8VIF5</accession>
<protein>
    <recommendedName>
        <fullName evidence="8">Ras guanine nucleotide exchange factor domain-containing protein</fullName>
    </recommendedName>
</protein>
<evidence type="ECO:0000259" key="5">
    <source>
        <dbReference type="PROSITE" id="PS50212"/>
    </source>
</evidence>
<keyword evidence="7" id="KW-1185">Reference proteome</keyword>
<evidence type="ECO:0000256" key="2">
    <source>
        <dbReference type="PROSITE-ProRule" id="PRU00168"/>
    </source>
</evidence>
<dbReference type="KEGG" id="ani:ANIA_03159"/>
<feature type="compositionally biased region" description="Low complexity" evidence="3">
    <location>
        <begin position="170"/>
        <end position="185"/>
    </location>
</feature>
<accession>Q5B8H1</accession>
<dbReference type="CDD" id="cd06224">
    <property type="entry name" value="REM"/>
    <property type="match status" value="1"/>
</dbReference>
<dbReference type="OrthoDB" id="546434at2759"/>
<dbReference type="PROSITE" id="PS50009">
    <property type="entry name" value="RASGEF_CAT"/>
    <property type="match status" value="1"/>
</dbReference>
<feature type="domain" description="Ras-GEF" evidence="4">
    <location>
        <begin position="204"/>
        <end position="438"/>
    </location>
</feature>
<dbReference type="PROSITE" id="PS50212">
    <property type="entry name" value="RASGEF_NTER"/>
    <property type="match status" value="1"/>
</dbReference>
<dbReference type="AlphaFoldDB" id="Q5B8H1"/>